<keyword evidence="2" id="KW-0804">Transcription</keyword>
<evidence type="ECO:0000259" key="3">
    <source>
        <dbReference type="PROSITE" id="PS01124"/>
    </source>
</evidence>
<gene>
    <name evidence="4" type="ORF">GCM10022223_62530</name>
</gene>
<dbReference type="InterPro" id="IPR009057">
    <property type="entry name" value="Homeodomain-like_sf"/>
</dbReference>
<evidence type="ECO:0000313" key="4">
    <source>
        <dbReference type="EMBL" id="GAA3635596.1"/>
    </source>
</evidence>
<evidence type="ECO:0000256" key="1">
    <source>
        <dbReference type="ARBA" id="ARBA00023015"/>
    </source>
</evidence>
<dbReference type="InterPro" id="IPR002818">
    <property type="entry name" value="DJ-1/PfpI"/>
</dbReference>
<reference evidence="5" key="1">
    <citation type="journal article" date="2019" name="Int. J. Syst. Evol. Microbiol.">
        <title>The Global Catalogue of Microorganisms (GCM) 10K type strain sequencing project: providing services to taxonomists for standard genome sequencing and annotation.</title>
        <authorList>
            <consortium name="The Broad Institute Genomics Platform"/>
            <consortium name="The Broad Institute Genome Sequencing Center for Infectious Disease"/>
            <person name="Wu L."/>
            <person name="Ma J."/>
        </authorList>
    </citation>
    <scope>NUCLEOTIDE SEQUENCE [LARGE SCALE GENOMIC DNA]</scope>
    <source>
        <strain evidence="5">JCM 16902</strain>
    </source>
</reference>
<sequence>MDMVRKIPAMVHRVVVLLLDDVVPFDLGIPSRVFKEALDADGERLYEIVTCSIGGGPVRTNADFSVVVDQDEQALATAGTVVIATQEPTERILREGTLPPEVLNALSLIPDGARIVSLCTSAFVLAAAGLLEGLAATTHWALAGEFRRLFPHVRLDPDVLFVDNGRIITSAGAAAGVDLCLHLVRKDHGSGVANAAARRCVVAPWREGGQAQFIERPVPQHQDSSTARTRQWALTRLEEPLTLLDLAAHATMSVRTFSRRFREETGVSPNQWLIQRRVDLARHLLEVSDLPVDRIATEVGFGSGTLLRKHLQTTLGVTPTNYRRTFQVPAGV</sequence>
<dbReference type="Pfam" id="PF12833">
    <property type="entry name" value="HTH_18"/>
    <property type="match status" value="1"/>
</dbReference>
<dbReference type="PROSITE" id="PS01124">
    <property type="entry name" value="HTH_ARAC_FAMILY_2"/>
    <property type="match status" value="1"/>
</dbReference>
<dbReference type="SMART" id="SM00342">
    <property type="entry name" value="HTH_ARAC"/>
    <property type="match status" value="1"/>
</dbReference>
<feature type="domain" description="HTH araC/xylS-type" evidence="3">
    <location>
        <begin position="227"/>
        <end position="325"/>
    </location>
</feature>
<dbReference type="PANTHER" id="PTHR43130">
    <property type="entry name" value="ARAC-FAMILY TRANSCRIPTIONAL REGULATOR"/>
    <property type="match status" value="1"/>
</dbReference>
<keyword evidence="5" id="KW-1185">Reference proteome</keyword>
<dbReference type="InterPro" id="IPR052158">
    <property type="entry name" value="INH-QAR"/>
</dbReference>
<comment type="caution">
    <text evidence="4">The sequence shown here is derived from an EMBL/GenBank/DDBJ whole genome shotgun (WGS) entry which is preliminary data.</text>
</comment>
<dbReference type="SUPFAM" id="SSF46689">
    <property type="entry name" value="Homeodomain-like"/>
    <property type="match status" value="2"/>
</dbReference>
<dbReference type="Gene3D" id="3.40.50.880">
    <property type="match status" value="1"/>
</dbReference>
<dbReference type="Pfam" id="PF01965">
    <property type="entry name" value="DJ-1_PfpI"/>
    <property type="match status" value="1"/>
</dbReference>
<dbReference type="InterPro" id="IPR029062">
    <property type="entry name" value="Class_I_gatase-like"/>
</dbReference>
<protein>
    <submittedName>
        <fullName evidence="4">Helix-turn-helix domain-containing protein</fullName>
    </submittedName>
</protein>
<dbReference type="CDD" id="cd03137">
    <property type="entry name" value="GATase1_AraC_1"/>
    <property type="match status" value="1"/>
</dbReference>
<name>A0ABP7AMB8_9ACTN</name>
<evidence type="ECO:0000256" key="2">
    <source>
        <dbReference type="ARBA" id="ARBA00023163"/>
    </source>
</evidence>
<proteinExistence type="predicted"/>
<dbReference type="Gene3D" id="1.10.10.60">
    <property type="entry name" value="Homeodomain-like"/>
    <property type="match status" value="1"/>
</dbReference>
<accession>A0ABP7AMB8</accession>
<dbReference type="EMBL" id="BAAAZO010000012">
    <property type="protein sequence ID" value="GAA3635596.1"/>
    <property type="molecule type" value="Genomic_DNA"/>
</dbReference>
<dbReference type="Proteomes" id="UP001501074">
    <property type="component" value="Unassembled WGS sequence"/>
</dbReference>
<dbReference type="PANTHER" id="PTHR43130:SF3">
    <property type="entry name" value="HTH-TYPE TRANSCRIPTIONAL REGULATOR RV1931C"/>
    <property type="match status" value="1"/>
</dbReference>
<evidence type="ECO:0000313" key="5">
    <source>
        <dbReference type="Proteomes" id="UP001501074"/>
    </source>
</evidence>
<organism evidence="4 5">
    <name type="scientific">Kineosporia mesophila</name>
    <dbReference type="NCBI Taxonomy" id="566012"/>
    <lineage>
        <taxon>Bacteria</taxon>
        <taxon>Bacillati</taxon>
        <taxon>Actinomycetota</taxon>
        <taxon>Actinomycetes</taxon>
        <taxon>Kineosporiales</taxon>
        <taxon>Kineosporiaceae</taxon>
        <taxon>Kineosporia</taxon>
    </lineage>
</organism>
<dbReference type="SUPFAM" id="SSF52317">
    <property type="entry name" value="Class I glutamine amidotransferase-like"/>
    <property type="match status" value="1"/>
</dbReference>
<keyword evidence="1" id="KW-0805">Transcription regulation</keyword>
<dbReference type="InterPro" id="IPR018060">
    <property type="entry name" value="HTH_AraC"/>
</dbReference>